<feature type="transmembrane region" description="Helical" evidence="6">
    <location>
        <begin position="453"/>
        <end position="472"/>
    </location>
</feature>
<evidence type="ECO:0000256" key="4">
    <source>
        <dbReference type="ARBA" id="ARBA00022989"/>
    </source>
</evidence>
<sequence length="531" mass="57223">MTQKELAQYGAVTVSVEDEAAPLTAVAAPVGEDEGESWVKAHDVELAESGGAQPRFRDVTFAVLFYAHLAAMIYVGVTQGTWGEEDASTPSSDDTTHLTRVVCYLVIPSIAISFGLAYLLTAAVVPSFPETAVKASVIMSLVWTGVVTLLVIISAPGLWSILVMGAFFALMCWYVKKVWRLIPFAAVNLKAAMKGMAANWGMYLVAICFTTVLGVWVVFWMYAATGVFLKEEAQDVAEGEPSGQVHWGILFLLLVSLYWTIMLLLNMIQTTVAGVMGTWCLAKEDAQSCCSPAVTSSLYRTCTYSFGSVCLGSLLEAIIKALRVMAEMAKNQARNSDDECSGGAAILFCILECILRLMEDIIEYFNQWAYVFVGIYGYSYIESGRKVMELFRARGWTALITDDLVGYVLNVTAFTVAIFTGLIAVGIEAGASSGMGDGTSYLFGVIPEDGLSAGWSAFLVGSLLGLFIACVMTNVIKGAVNTVVVCYADSPAMLEQNHPALTYEMATSWVAVFPDCGVRVPPREPVATVVV</sequence>
<dbReference type="Pfam" id="PF04515">
    <property type="entry name" value="Choline_transpo"/>
    <property type="match status" value="1"/>
</dbReference>
<keyword evidence="4 6" id="KW-1133">Transmembrane helix</keyword>
<name>A0A7R9WHE8_9STRA</name>
<reference evidence="7" key="1">
    <citation type="submission" date="2021-01" db="EMBL/GenBank/DDBJ databases">
        <authorList>
            <person name="Corre E."/>
            <person name="Pelletier E."/>
            <person name="Niang G."/>
            <person name="Scheremetjew M."/>
            <person name="Finn R."/>
            <person name="Kale V."/>
            <person name="Holt S."/>
            <person name="Cochrane G."/>
            <person name="Meng A."/>
            <person name="Brown T."/>
            <person name="Cohen L."/>
        </authorList>
    </citation>
    <scope>NUCLEOTIDE SEQUENCE</scope>
    <source>
        <strain evidence="7">CCMP147</strain>
    </source>
</reference>
<evidence type="ECO:0000256" key="3">
    <source>
        <dbReference type="ARBA" id="ARBA00022692"/>
    </source>
</evidence>
<evidence type="ECO:0000256" key="2">
    <source>
        <dbReference type="ARBA" id="ARBA00007168"/>
    </source>
</evidence>
<feature type="transmembrane region" description="Helical" evidence="6">
    <location>
        <begin position="200"/>
        <end position="225"/>
    </location>
</feature>
<dbReference type="EMBL" id="HBED01043542">
    <property type="protein sequence ID" value="CAD8323473.1"/>
    <property type="molecule type" value="Transcribed_RNA"/>
</dbReference>
<dbReference type="GO" id="GO:0022857">
    <property type="term" value="F:transmembrane transporter activity"/>
    <property type="evidence" value="ECO:0007669"/>
    <property type="project" value="UniProtKB-UniRule"/>
</dbReference>
<feature type="transmembrane region" description="Helical" evidence="6">
    <location>
        <begin position="59"/>
        <end position="77"/>
    </location>
</feature>
<comment type="subcellular location">
    <subcellularLocation>
        <location evidence="6">Cell membrane</location>
        <topology evidence="6">Multi-pass membrane protein</topology>
    </subcellularLocation>
    <subcellularLocation>
        <location evidence="1">Membrane</location>
        <topology evidence="1">Multi-pass membrane protein</topology>
    </subcellularLocation>
</comment>
<evidence type="ECO:0000256" key="5">
    <source>
        <dbReference type="ARBA" id="ARBA00023136"/>
    </source>
</evidence>
<dbReference type="GO" id="GO:0005886">
    <property type="term" value="C:plasma membrane"/>
    <property type="evidence" value="ECO:0007669"/>
    <property type="project" value="UniProtKB-SubCell"/>
</dbReference>
<keyword evidence="3 6" id="KW-0812">Transmembrane</keyword>
<evidence type="ECO:0000256" key="1">
    <source>
        <dbReference type="ARBA" id="ARBA00004141"/>
    </source>
</evidence>
<protein>
    <recommendedName>
        <fullName evidence="6">Choline transporter-like protein</fullName>
    </recommendedName>
</protein>
<comment type="function">
    <text evidence="6">Choline transporter.</text>
</comment>
<keyword evidence="5 6" id="KW-0472">Membrane</keyword>
<comment type="similarity">
    <text evidence="2 6">Belongs to the CTL (choline transporter-like) family.</text>
</comment>
<evidence type="ECO:0000313" key="7">
    <source>
        <dbReference type="EMBL" id="CAD8323473.1"/>
    </source>
</evidence>
<feature type="transmembrane region" description="Helical" evidence="6">
    <location>
        <begin position="404"/>
        <end position="427"/>
    </location>
</feature>
<accession>A0A7R9WHE8</accession>
<dbReference type="InterPro" id="IPR007603">
    <property type="entry name" value="Choline_transptr-like"/>
</dbReference>
<dbReference type="PANTHER" id="PTHR12385">
    <property type="entry name" value="CHOLINE TRANSPORTER-LIKE (SLC FAMILY 44)"/>
    <property type="match status" value="1"/>
</dbReference>
<gene>
    <name evidence="7" type="ORF">TDUB1175_LOCUS21891</name>
</gene>
<feature type="transmembrane region" description="Helical" evidence="6">
    <location>
        <begin position="132"/>
        <end position="153"/>
    </location>
</feature>
<dbReference type="PANTHER" id="PTHR12385:SF4">
    <property type="entry name" value="PROTEIN PNS1"/>
    <property type="match status" value="1"/>
</dbReference>
<evidence type="ECO:0000256" key="6">
    <source>
        <dbReference type="RuleBase" id="RU368066"/>
    </source>
</evidence>
<feature type="transmembrane region" description="Helical" evidence="6">
    <location>
        <begin position="97"/>
        <end position="120"/>
    </location>
</feature>
<feature type="transmembrane region" description="Helical" evidence="6">
    <location>
        <begin position="159"/>
        <end position="179"/>
    </location>
</feature>
<dbReference type="AlphaFoldDB" id="A0A7R9WHE8"/>
<organism evidence="7">
    <name type="scientific">Pseudictyota dubia</name>
    <dbReference type="NCBI Taxonomy" id="2749911"/>
    <lineage>
        <taxon>Eukaryota</taxon>
        <taxon>Sar</taxon>
        <taxon>Stramenopiles</taxon>
        <taxon>Ochrophyta</taxon>
        <taxon>Bacillariophyta</taxon>
        <taxon>Mediophyceae</taxon>
        <taxon>Biddulphiophycidae</taxon>
        <taxon>Eupodiscales</taxon>
        <taxon>Odontellaceae</taxon>
        <taxon>Pseudictyota</taxon>
    </lineage>
</organism>
<feature type="transmembrane region" description="Helical" evidence="6">
    <location>
        <begin position="245"/>
        <end position="265"/>
    </location>
</feature>
<proteinExistence type="inferred from homology"/>